<proteinExistence type="predicted"/>
<reference evidence="2 3" key="1">
    <citation type="submission" date="2020-08" db="EMBL/GenBank/DDBJ databases">
        <title>Genomic Encyclopedia of Type Strains, Phase IV (KMG-IV): sequencing the most valuable type-strain genomes for metagenomic binning, comparative biology and taxonomic classification.</title>
        <authorList>
            <person name="Goeker M."/>
        </authorList>
    </citation>
    <scope>NUCLEOTIDE SEQUENCE [LARGE SCALE GENOMIC DNA]</scope>
    <source>
        <strain evidence="2 3">DSM 40141</strain>
    </source>
</reference>
<dbReference type="EMBL" id="JACHEM010000001">
    <property type="protein sequence ID" value="MBB6434158.1"/>
    <property type="molecule type" value="Genomic_DNA"/>
</dbReference>
<feature type="region of interest" description="Disordered" evidence="1">
    <location>
        <begin position="1"/>
        <end position="49"/>
    </location>
</feature>
<evidence type="ECO:0000313" key="2">
    <source>
        <dbReference type="EMBL" id="MBB6434158.1"/>
    </source>
</evidence>
<evidence type="ECO:0000256" key="1">
    <source>
        <dbReference type="SAM" id="MobiDB-lite"/>
    </source>
</evidence>
<evidence type="ECO:0000313" key="3">
    <source>
        <dbReference type="Proteomes" id="UP000540423"/>
    </source>
</evidence>
<accession>A0A7X0LM92</accession>
<gene>
    <name evidence="2" type="ORF">HNQ79_000596</name>
</gene>
<sequence length="205" mass="22379">METGEIRDGTIGKATDAPRRGTPAPAPRPPPLPGGCSLSNSNAPHATLPVRPTDRAVRAGCQALAGLWWLLGLRRAAAVLRHYLSGTGDPYVLDVTTLAALPPVRAAVNARLMAAETGAWSGTDDWRGIEIAASTSLDWWLAVRGIQYRVVRPNPRYYRVEFRKTWNFDRGECGFGIPFTPFARLHETGLAREFTATGRTGYLPR</sequence>
<feature type="compositionally biased region" description="Pro residues" evidence="1">
    <location>
        <begin position="24"/>
        <end position="33"/>
    </location>
</feature>
<feature type="compositionally biased region" description="Basic and acidic residues" evidence="1">
    <location>
        <begin position="1"/>
        <end position="10"/>
    </location>
</feature>
<protein>
    <submittedName>
        <fullName evidence="2">Uncharacterized protein</fullName>
    </submittedName>
</protein>
<name>A0A7X0LM92_9ACTN</name>
<dbReference type="RefSeq" id="WP_185026463.1">
    <property type="nucleotide sequence ID" value="NZ_BNBN01000001.1"/>
</dbReference>
<dbReference type="Proteomes" id="UP000540423">
    <property type="component" value="Unassembled WGS sequence"/>
</dbReference>
<comment type="caution">
    <text evidence="2">The sequence shown here is derived from an EMBL/GenBank/DDBJ whole genome shotgun (WGS) entry which is preliminary data.</text>
</comment>
<dbReference type="AlphaFoldDB" id="A0A7X0LM92"/>
<keyword evidence="3" id="KW-1185">Reference proteome</keyword>
<organism evidence="2 3">
    <name type="scientific">Streptomyces candidus</name>
    <dbReference type="NCBI Taxonomy" id="67283"/>
    <lineage>
        <taxon>Bacteria</taxon>
        <taxon>Bacillati</taxon>
        <taxon>Actinomycetota</taxon>
        <taxon>Actinomycetes</taxon>
        <taxon>Kitasatosporales</taxon>
        <taxon>Streptomycetaceae</taxon>
        <taxon>Streptomyces</taxon>
    </lineage>
</organism>